<dbReference type="AlphaFoldDB" id="A0A1F5EUK5"/>
<dbReference type="Proteomes" id="UP000177979">
    <property type="component" value="Unassembled WGS sequence"/>
</dbReference>
<gene>
    <name evidence="1" type="ORF">A2703_01385</name>
</gene>
<accession>A0A1F5EUK5</accession>
<proteinExistence type="predicted"/>
<evidence type="ECO:0000313" key="2">
    <source>
        <dbReference type="Proteomes" id="UP000177979"/>
    </source>
</evidence>
<reference evidence="1 2" key="1">
    <citation type="journal article" date="2016" name="Nat. Commun.">
        <title>Thousands of microbial genomes shed light on interconnected biogeochemical processes in an aquifer system.</title>
        <authorList>
            <person name="Anantharaman K."/>
            <person name="Brown C.T."/>
            <person name="Hug L.A."/>
            <person name="Sharon I."/>
            <person name="Castelle C.J."/>
            <person name="Probst A.J."/>
            <person name="Thomas B.C."/>
            <person name="Singh A."/>
            <person name="Wilkins M.J."/>
            <person name="Karaoz U."/>
            <person name="Brodie E.L."/>
            <person name="Williams K.H."/>
            <person name="Hubbard S.S."/>
            <person name="Banfield J.F."/>
        </authorList>
    </citation>
    <scope>NUCLEOTIDE SEQUENCE [LARGE SCALE GENOMIC DNA]</scope>
</reference>
<sequence length="183" mass="20428">MAQEFTVKETGEVFEPTPIDGTIEILVEGVVTKVKVGNTGFDFRLIRDAKGNKADLLDFVPEHNFGESLSGLPKHMTILGFSLYEIYRWLKSQSKELEEFKKKGGEIGLVTAHTNHTLIRAIGNLFSKSGHSELVIPDEDDFSVSVDFKGLSELEEDDVLITKLKRYHERAKGYTVLVAKKAG</sequence>
<dbReference type="EMBL" id="MFAG01000041">
    <property type="protein sequence ID" value="OGD71072.1"/>
    <property type="molecule type" value="Genomic_DNA"/>
</dbReference>
<name>A0A1F5EUK5_9BACT</name>
<protein>
    <submittedName>
        <fullName evidence="1">Uncharacterized protein</fullName>
    </submittedName>
</protein>
<comment type="caution">
    <text evidence="1">The sequence shown here is derived from an EMBL/GenBank/DDBJ whole genome shotgun (WGS) entry which is preliminary data.</text>
</comment>
<organism evidence="1 2">
    <name type="scientific">Candidatus Collierbacteria bacterium RIFCSPHIGHO2_01_FULL_50_25</name>
    <dbReference type="NCBI Taxonomy" id="1817722"/>
    <lineage>
        <taxon>Bacteria</taxon>
        <taxon>Candidatus Collieribacteriota</taxon>
    </lineage>
</organism>
<evidence type="ECO:0000313" key="1">
    <source>
        <dbReference type="EMBL" id="OGD71072.1"/>
    </source>
</evidence>